<dbReference type="EMBL" id="WOWK01000138">
    <property type="protein sequence ID" value="KAF0317083.1"/>
    <property type="molecule type" value="Genomic_DNA"/>
</dbReference>
<evidence type="ECO:0000313" key="2">
    <source>
        <dbReference type="EMBL" id="KAF0317083.1"/>
    </source>
</evidence>
<proteinExistence type="predicted"/>
<name>A0A8H3VX73_9PEZI</name>
<comment type="caution">
    <text evidence="2">The sequence shown here is derived from an EMBL/GenBank/DDBJ whole genome shotgun (WGS) entry which is preliminary data.</text>
</comment>
<evidence type="ECO:0000256" key="1">
    <source>
        <dbReference type="SAM" id="MobiDB-lite"/>
    </source>
</evidence>
<sequence>MPSKLIADVFFTDEYLPHSRVNVHNTPYAEIFHLETDVKMDDESTRHAASKRNPNRPAVFNALKGTEGGTPDTHLALHVTPTAQPLTEGCLHQIHPRKPETQELEEGSSIESAQHAEEQPNTSPTTIGGPKHRRICAACGEATTFKGTSTAREAGHTRATHIAGKLEGRSRFAMMAVLNELPGIRITFEVNHVKAQKYSDEDGPAEDKNNRRATNRCFKYIESKDDSRYRK</sequence>
<keyword evidence="3" id="KW-1185">Reference proteome</keyword>
<feature type="region of interest" description="Disordered" evidence="1">
    <location>
        <begin position="99"/>
        <end position="132"/>
    </location>
</feature>
<accession>A0A8H3VX73</accession>
<gene>
    <name evidence="2" type="ORF">GQ607_015670</name>
</gene>
<protein>
    <submittedName>
        <fullName evidence="2">Uncharacterized protein</fullName>
    </submittedName>
</protein>
<dbReference type="OrthoDB" id="3364132at2759"/>
<dbReference type="Proteomes" id="UP000434172">
    <property type="component" value="Unassembled WGS sequence"/>
</dbReference>
<reference evidence="2 3" key="1">
    <citation type="submission" date="2019-12" db="EMBL/GenBank/DDBJ databases">
        <title>A genome sequence resource for the geographically widespread anthracnose pathogen Colletotrichum asianum.</title>
        <authorList>
            <person name="Meng Y."/>
        </authorList>
    </citation>
    <scope>NUCLEOTIDE SEQUENCE [LARGE SCALE GENOMIC DNA]</scope>
    <source>
        <strain evidence="2 3">ICMP 18580</strain>
    </source>
</reference>
<organism evidence="2 3">
    <name type="scientific">Colletotrichum asianum</name>
    <dbReference type="NCBI Taxonomy" id="702518"/>
    <lineage>
        <taxon>Eukaryota</taxon>
        <taxon>Fungi</taxon>
        <taxon>Dikarya</taxon>
        <taxon>Ascomycota</taxon>
        <taxon>Pezizomycotina</taxon>
        <taxon>Sordariomycetes</taxon>
        <taxon>Hypocreomycetidae</taxon>
        <taxon>Glomerellales</taxon>
        <taxon>Glomerellaceae</taxon>
        <taxon>Colletotrichum</taxon>
        <taxon>Colletotrichum gloeosporioides species complex</taxon>
    </lineage>
</organism>
<dbReference type="AlphaFoldDB" id="A0A8H3VX73"/>
<evidence type="ECO:0000313" key="3">
    <source>
        <dbReference type="Proteomes" id="UP000434172"/>
    </source>
</evidence>